<dbReference type="PANTHER" id="PTHR42878:SF15">
    <property type="entry name" value="BACTERIOPHYTOCHROME"/>
    <property type="match status" value="1"/>
</dbReference>
<dbReference type="SMART" id="SM00387">
    <property type="entry name" value="HATPase_c"/>
    <property type="match status" value="1"/>
</dbReference>
<dbReference type="PRINTS" id="PR00344">
    <property type="entry name" value="BCTRLSENSOR"/>
</dbReference>
<dbReference type="SUPFAM" id="SSF47384">
    <property type="entry name" value="Homodimeric domain of signal transducing histidine kinase"/>
    <property type="match status" value="1"/>
</dbReference>
<proteinExistence type="predicted"/>
<dbReference type="eggNOG" id="COG4251">
    <property type="taxonomic scope" value="Bacteria"/>
</dbReference>
<feature type="domain" description="Histidine kinase" evidence="6">
    <location>
        <begin position="269"/>
        <end position="482"/>
    </location>
</feature>
<dbReference type="Gene3D" id="1.10.287.130">
    <property type="match status" value="1"/>
</dbReference>
<dbReference type="InterPro" id="IPR050351">
    <property type="entry name" value="BphY/WalK/GraS-like"/>
</dbReference>
<dbReference type="PROSITE" id="PS50109">
    <property type="entry name" value="HIS_KIN"/>
    <property type="match status" value="1"/>
</dbReference>
<dbReference type="InterPro" id="IPR021796">
    <property type="entry name" value="Tll0287-like_dom"/>
</dbReference>
<keyword evidence="4 7" id="KW-0418">Kinase</keyword>
<evidence type="ECO:0000313" key="8">
    <source>
        <dbReference type="Proteomes" id="UP000001508"/>
    </source>
</evidence>
<accession>D6Z196</accession>
<dbReference type="HOGENOM" id="CLU_000445_114_64_7"/>
<dbReference type="InterPro" id="IPR036890">
    <property type="entry name" value="HATPase_C_sf"/>
</dbReference>
<sequence length="487" mass="54851">MNLTLLHRLLLVVALAGWTLTLGGFLLWDLRLAREHMEELAIKEARSNFNKDLAFRLWATRHGGVYVPVDDRTPPNPGLAHLPERDIETPSGRQLTLMNPAYMLRQMLEEHGDFYGVRGKITSFHLLNPINAPDPWEAEALRRFEQGESEVLEFVEDDKEPRLRLMRPMETREGCLKCHAFQGYQVGDVRGGIGVTVPMRHYLDTLGETKRSRTIFFSVIWALGVGILVLLDVQVLRRLRAQEEHENVLKAQRQALIRANKDLTRLAEVSAHHLQEPSRRLLTFSQLLKDRLKVEETDPEVRRSLEFVEQNATYLRNLVRDIQLYLDADKPQGQPAELDVNEVVARVQQKLAPLISETGAEIKVGELPPLVFDLSRLRDIFLIIMENSLLHAGTGTRPRIVISGERLNGMNRYRVSDNGSGIPEVYRQRVFEIFERLGGGGRGTGIGLPIARRMVESAGGEIALETADGGGLSVVFTLPAKPPGEDG</sequence>
<keyword evidence="5" id="KW-1133">Transmembrane helix</keyword>
<comment type="catalytic activity">
    <reaction evidence="1">
        <text>ATP + protein L-histidine = ADP + protein N-phospho-L-histidine.</text>
        <dbReference type="EC" id="2.7.13.3"/>
    </reaction>
</comment>
<dbReference type="Proteomes" id="UP000001508">
    <property type="component" value="Chromosome"/>
</dbReference>
<dbReference type="InterPro" id="IPR005467">
    <property type="entry name" value="His_kinase_dom"/>
</dbReference>
<dbReference type="GO" id="GO:0007234">
    <property type="term" value="P:osmosensory signaling via phosphorelay pathway"/>
    <property type="evidence" value="ECO:0007669"/>
    <property type="project" value="TreeGrafter"/>
</dbReference>
<dbReference type="PANTHER" id="PTHR42878">
    <property type="entry name" value="TWO-COMPONENT HISTIDINE KINASE"/>
    <property type="match status" value="1"/>
</dbReference>
<dbReference type="EMBL" id="CP001940">
    <property type="protein sequence ID" value="ADH85351.1"/>
    <property type="molecule type" value="Genomic_DNA"/>
</dbReference>
<protein>
    <recommendedName>
        <fullName evidence="2">histidine kinase</fullName>
        <ecNumber evidence="2">2.7.13.3</ecNumber>
    </recommendedName>
</protein>
<dbReference type="OrthoDB" id="5422462at2"/>
<feature type="transmembrane region" description="Helical" evidence="5">
    <location>
        <begin position="215"/>
        <end position="236"/>
    </location>
</feature>
<dbReference type="STRING" id="589865.DaAHT2_0645"/>
<feature type="transmembrane region" description="Helical" evidence="5">
    <location>
        <begin position="6"/>
        <end position="28"/>
    </location>
</feature>
<dbReference type="InParanoid" id="D6Z196"/>
<name>D6Z196_DESAT</name>
<dbReference type="InterPro" id="IPR004358">
    <property type="entry name" value="Sig_transdc_His_kin-like_C"/>
</dbReference>
<evidence type="ECO:0000256" key="2">
    <source>
        <dbReference type="ARBA" id="ARBA00012438"/>
    </source>
</evidence>
<dbReference type="GO" id="GO:0000156">
    <property type="term" value="F:phosphorelay response regulator activity"/>
    <property type="evidence" value="ECO:0007669"/>
    <property type="project" value="TreeGrafter"/>
</dbReference>
<keyword evidence="5" id="KW-0472">Membrane</keyword>
<dbReference type="GO" id="GO:0000155">
    <property type="term" value="F:phosphorelay sensor kinase activity"/>
    <property type="evidence" value="ECO:0007669"/>
    <property type="project" value="InterPro"/>
</dbReference>
<dbReference type="KEGG" id="dak:DaAHT2_0645"/>
<dbReference type="Pfam" id="PF02518">
    <property type="entry name" value="HATPase_c"/>
    <property type="match status" value="1"/>
</dbReference>
<keyword evidence="3" id="KW-0808">Transferase</keyword>
<dbReference type="InterPro" id="IPR036097">
    <property type="entry name" value="HisK_dim/P_sf"/>
</dbReference>
<evidence type="ECO:0000256" key="3">
    <source>
        <dbReference type="ARBA" id="ARBA00022679"/>
    </source>
</evidence>
<evidence type="ECO:0000256" key="5">
    <source>
        <dbReference type="SAM" id="Phobius"/>
    </source>
</evidence>
<dbReference type="GO" id="GO:0030295">
    <property type="term" value="F:protein kinase activator activity"/>
    <property type="evidence" value="ECO:0007669"/>
    <property type="project" value="TreeGrafter"/>
</dbReference>
<dbReference type="Pfam" id="PF11845">
    <property type="entry name" value="Tll0287-like"/>
    <property type="match status" value="1"/>
</dbReference>
<dbReference type="EC" id="2.7.13.3" evidence="2"/>
<evidence type="ECO:0000256" key="1">
    <source>
        <dbReference type="ARBA" id="ARBA00000085"/>
    </source>
</evidence>
<dbReference type="RefSeq" id="WP_013162882.1">
    <property type="nucleotide sequence ID" value="NC_014216.1"/>
</dbReference>
<reference evidence="8" key="1">
    <citation type="submission" date="2010-02" db="EMBL/GenBank/DDBJ databases">
        <title>Complete sequence of Desulfurivibrio alkaliphilus AHT2.</title>
        <authorList>
            <consortium name="US DOE Joint Genome Institute"/>
            <person name="Pitluck S."/>
            <person name="Chertkov O."/>
            <person name="Detter J.C."/>
            <person name="Han C."/>
            <person name="Tapia R."/>
            <person name="Larimer F."/>
            <person name="Land M."/>
            <person name="Hauser L."/>
            <person name="Kyrpides N."/>
            <person name="Mikhailova N."/>
            <person name="Sorokin D.Y."/>
            <person name="Muyzer G."/>
            <person name="Woyke T."/>
        </authorList>
    </citation>
    <scope>NUCLEOTIDE SEQUENCE [LARGE SCALE GENOMIC DNA]</scope>
    <source>
        <strain evidence="8">DSM 19089 / UNIQEM U267 / AHT2</strain>
    </source>
</reference>
<dbReference type="Gene3D" id="3.30.565.10">
    <property type="entry name" value="Histidine kinase-like ATPase, C-terminal domain"/>
    <property type="match status" value="1"/>
</dbReference>
<evidence type="ECO:0000259" key="6">
    <source>
        <dbReference type="PROSITE" id="PS50109"/>
    </source>
</evidence>
<evidence type="ECO:0000256" key="4">
    <source>
        <dbReference type="ARBA" id="ARBA00022777"/>
    </source>
</evidence>
<gene>
    <name evidence="7" type="ordered locus">DaAHT2_0645</name>
</gene>
<dbReference type="SUPFAM" id="SSF55874">
    <property type="entry name" value="ATPase domain of HSP90 chaperone/DNA topoisomerase II/histidine kinase"/>
    <property type="match status" value="1"/>
</dbReference>
<dbReference type="InterPro" id="IPR003594">
    <property type="entry name" value="HATPase_dom"/>
</dbReference>
<keyword evidence="8" id="KW-1185">Reference proteome</keyword>
<evidence type="ECO:0000313" key="7">
    <source>
        <dbReference type="EMBL" id="ADH85351.1"/>
    </source>
</evidence>
<dbReference type="AlphaFoldDB" id="D6Z196"/>
<organism evidence="7 8">
    <name type="scientific">Desulfurivibrio alkaliphilus (strain DSM 19089 / UNIQEM U267 / AHT2)</name>
    <dbReference type="NCBI Taxonomy" id="589865"/>
    <lineage>
        <taxon>Bacteria</taxon>
        <taxon>Pseudomonadati</taxon>
        <taxon>Thermodesulfobacteriota</taxon>
        <taxon>Desulfobulbia</taxon>
        <taxon>Desulfobulbales</taxon>
        <taxon>Desulfobulbaceae</taxon>
        <taxon>Desulfurivibrio</taxon>
    </lineage>
</organism>
<keyword evidence="5" id="KW-0812">Transmembrane</keyword>